<feature type="region of interest" description="Disordered" evidence="1">
    <location>
        <begin position="71"/>
        <end position="90"/>
    </location>
</feature>
<evidence type="ECO:0000313" key="3">
    <source>
        <dbReference type="Proteomes" id="UP000253318"/>
    </source>
</evidence>
<accession>A0A368SYC6</accession>
<sequence>MLMVGAVGSSAGGLLAVVPAPRNGAEPPDAAVVVTEVERLVPPDRESLVAESTATSMTVARSVCRFAPSRHLVGPTSMRPTPLPRLASLR</sequence>
<evidence type="ECO:0000256" key="1">
    <source>
        <dbReference type="SAM" id="MobiDB-lite"/>
    </source>
</evidence>
<gene>
    <name evidence="2" type="ORF">DEF24_25815</name>
</gene>
<dbReference type="AlphaFoldDB" id="A0A368SYC6"/>
<keyword evidence="3" id="KW-1185">Reference proteome</keyword>
<proteinExistence type="predicted"/>
<comment type="caution">
    <text evidence="2">The sequence shown here is derived from an EMBL/GenBank/DDBJ whole genome shotgun (WGS) entry which is preliminary data.</text>
</comment>
<reference evidence="2 3" key="1">
    <citation type="submission" date="2018-04" db="EMBL/GenBank/DDBJ databases">
        <title>Novel actinobacteria from marine sediment.</title>
        <authorList>
            <person name="Ng Z.Y."/>
            <person name="Tan G.Y.A."/>
        </authorList>
    </citation>
    <scope>NUCLEOTIDE SEQUENCE [LARGE SCALE GENOMIC DNA]</scope>
    <source>
        <strain evidence="2 3">TPS81</strain>
    </source>
</reference>
<dbReference type="EMBL" id="QEIN01000361">
    <property type="protein sequence ID" value="RCV48912.1"/>
    <property type="molecule type" value="Genomic_DNA"/>
</dbReference>
<organism evidence="2 3">
    <name type="scientific">Marinitenerispora sediminis</name>
    <dbReference type="NCBI Taxonomy" id="1931232"/>
    <lineage>
        <taxon>Bacteria</taxon>
        <taxon>Bacillati</taxon>
        <taxon>Actinomycetota</taxon>
        <taxon>Actinomycetes</taxon>
        <taxon>Streptosporangiales</taxon>
        <taxon>Nocardiopsidaceae</taxon>
        <taxon>Marinitenerispora</taxon>
    </lineage>
</organism>
<protein>
    <submittedName>
        <fullName evidence="2">Uncharacterized protein</fullName>
    </submittedName>
</protein>
<name>A0A368SYC6_9ACTN</name>
<evidence type="ECO:0000313" key="2">
    <source>
        <dbReference type="EMBL" id="RCV48912.1"/>
    </source>
</evidence>
<dbReference type="Proteomes" id="UP000253318">
    <property type="component" value="Unassembled WGS sequence"/>
</dbReference>